<dbReference type="InterPro" id="IPR028882">
    <property type="entry name" value="SDHAF2"/>
</dbReference>
<comment type="function">
    <text evidence="4">Plays an essential role in the assembly of succinate dehydrogenase (SDH), an enzyme complex (also referred to as respiratory complex II) that is a component of both the tricarboxylic acid (TCA) cycle and the mitochondrial electron transport chain, and which couples the oxidation of succinate to fumarate with the reduction of ubiquinone (coenzyme Q) to ubiquinol. Required for flavinylation (covalent attachment of FAD) of the flavoprotein subunit of the SDH catalytic dimer.</text>
</comment>
<dbReference type="EMBL" id="NEDP02000798">
    <property type="protein sequence ID" value="OWF54939.1"/>
    <property type="molecule type" value="Genomic_DNA"/>
</dbReference>
<keyword evidence="2 4" id="KW-0496">Mitochondrion</keyword>
<dbReference type="AlphaFoldDB" id="A0A210R1R3"/>
<dbReference type="HAMAP" id="MF_03057">
    <property type="entry name" value="SDHAF2"/>
    <property type="match status" value="1"/>
</dbReference>
<comment type="subunit">
    <text evidence="4">Interacts with the flavoprotein subunit within the SDH catalytic dimer.</text>
</comment>
<dbReference type="GO" id="GO:0006121">
    <property type="term" value="P:mitochondrial electron transport, succinate to ubiquinone"/>
    <property type="evidence" value="ECO:0007669"/>
    <property type="project" value="UniProtKB-UniRule"/>
</dbReference>
<dbReference type="InterPro" id="IPR005631">
    <property type="entry name" value="SDH"/>
</dbReference>
<dbReference type="Gene3D" id="1.10.150.250">
    <property type="entry name" value="Flavinator of succinate dehydrogenase"/>
    <property type="match status" value="1"/>
</dbReference>
<dbReference type="GO" id="GO:0006099">
    <property type="term" value="P:tricarboxylic acid cycle"/>
    <property type="evidence" value="ECO:0007669"/>
    <property type="project" value="TreeGrafter"/>
</dbReference>
<evidence type="ECO:0000256" key="3">
    <source>
        <dbReference type="ARBA" id="ARBA00023186"/>
    </source>
</evidence>
<comment type="similarity">
    <text evidence="4">Belongs to the SDHAF2 family.</text>
</comment>
<keyword evidence="3 4" id="KW-0143">Chaperone</keyword>
<dbReference type="GO" id="GO:0005759">
    <property type="term" value="C:mitochondrial matrix"/>
    <property type="evidence" value="ECO:0007669"/>
    <property type="project" value="UniProtKB-SubCell"/>
</dbReference>
<dbReference type="OrthoDB" id="284292at2759"/>
<evidence type="ECO:0000256" key="2">
    <source>
        <dbReference type="ARBA" id="ARBA00023128"/>
    </source>
</evidence>
<dbReference type="Pfam" id="PF03937">
    <property type="entry name" value="Sdh5"/>
    <property type="match status" value="1"/>
</dbReference>
<dbReference type="GO" id="GO:0034553">
    <property type="term" value="P:mitochondrial respiratory chain complex II assembly"/>
    <property type="evidence" value="ECO:0007669"/>
    <property type="project" value="TreeGrafter"/>
</dbReference>
<dbReference type="Proteomes" id="UP000242188">
    <property type="component" value="Unassembled WGS sequence"/>
</dbReference>
<dbReference type="PANTHER" id="PTHR12469">
    <property type="entry name" value="PROTEIN EMI5 HOMOLOG, MITOCHONDRIAL"/>
    <property type="match status" value="1"/>
</dbReference>
<gene>
    <name evidence="5" type="ORF">KP79_PYT17917</name>
</gene>
<dbReference type="PANTHER" id="PTHR12469:SF2">
    <property type="entry name" value="SUCCINATE DEHYDROGENASE ASSEMBLY FACTOR 2, MITOCHONDRIAL"/>
    <property type="match status" value="1"/>
</dbReference>
<accession>A0A210R1R3</accession>
<dbReference type="STRING" id="6573.A0A210R1R3"/>
<comment type="caution">
    <text evidence="5">The sequence shown here is derived from an EMBL/GenBank/DDBJ whole genome shotgun (WGS) entry which is preliminary data.</text>
</comment>
<dbReference type="SUPFAM" id="SSF109910">
    <property type="entry name" value="YgfY-like"/>
    <property type="match status" value="1"/>
</dbReference>
<reference evidence="5 6" key="1">
    <citation type="journal article" date="2017" name="Nat. Ecol. Evol.">
        <title>Scallop genome provides insights into evolution of bilaterian karyotype and development.</title>
        <authorList>
            <person name="Wang S."/>
            <person name="Zhang J."/>
            <person name="Jiao W."/>
            <person name="Li J."/>
            <person name="Xun X."/>
            <person name="Sun Y."/>
            <person name="Guo X."/>
            <person name="Huan P."/>
            <person name="Dong B."/>
            <person name="Zhang L."/>
            <person name="Hu X."/>
            <person name="Sun X."/>
            <person name="Wang J."/>
            <person name="Zhao C."/>
            <person name="Wang Y."/>
            <person name="Wang D."/>
            <person name="Huang X."/>
            <person name="Wang R."/>
            <person name="Lv J."/>
            <person name="Li Y."/>
            <person name="Zhang Z."/>
            <person name="Liu B."/>
            <person name="Lu W."/>
            <person name="Hui Y."/>
            <person name="Liang J."/>
            <person name="Zhou Z."/>
            <person name="Hou R."/>
            <person name="Li X."/>
            <person name="Liu Y."/>
            <person name="Li H."/>
            <person name="Ning X."/>
            <person name="Lin Y."/>
            <person name="Zhao L."/>
            <person name="Xing Q."/>
            <person name="Dou J."/>
            <person name="Li Y."/>
            <person name="Mao J."/>
            <person name="Guo H."/>
            <person name="Dou H."/>
            <person name="Li T."/>
            <person name="Mu C."/>
            <person name="Jiang W."/>
            <person name="Fu Q."/>
            <person name="Fu X."/>
            <person name="Miao Y."/>
            <person name="Liu J."/>
            <person name="Yu Q."/>
            <person name="Li R."/>
            <person name="Liao H."/>
            <person name="Li X."/>
            <person name="Kong Y."/>
            <person name="Jiang Z."/>
            <person name="Chourrout D."/>
            <person name="Li R."/>
            <person name="Bao Z."/>
        </authorList>
    </citation>
    <scope>NUCLEOTIDE SEQUENCE [LARGE SCALE GENOMIC DNA]</scope>
    <source>
        <strain evidence="5 6">PY_sf001</strain>
    </source>
</reference>
<keyword evidence="6" id="KW-1185">Reference proteome</keyword>
<dbReference type="InterPro" id="IPR036714">
    <property type="entry name" value="SDH_sf"/>
</dbReference>
<organism evidence="5 6">
    <name type="scientific">Mizuhopecten yessoensis</name>
    <name type="common">Japanese scallop</name>
    <name type="synonym">Patinopecten yessoensis</name>
    <dbReference type="NCBI Taxonomy" id="6573"/>
    <lineage>
        <taxon>Eukaryota</taxon>
        <taxon>Metazoa</taxon>
        <taxon>Spiralia</taxon>
        <taxon>Lophotrochozoa</taxon>
        <taxon>Mollusca</taxon>
        <taxon>Bivalvia</taxon>
        <taxon>Autobranchia</taxon>
        <taxon>Pteriomorphia</taxon>
        <taxon>Pectinida</taxon>
        <taxon>Pectinoidea</taxon>
        <taxon>Pectinidae</taxon>
        <taxon>Mizuhopecten</taxon>
    </lineage>
</organism>
<evidence type="ECO:0000256" key="4">
    <source>
        <dbReference type="HAMAP-Rule" id="MF_03057"/>
    </source>
</evidence>
<sequence>MSFNAIRQIVRCGVQTARLCQRVAAPSVQTVRYSSEYYTPPDEYPPPPPYKERLNEDEDVMRSRLLYQSRKRGMLENGLLLSTFAAKYLDGMNEQQLILYDRLINTPSNDWEIYYWAVGQRPVPEKFQSEIMDKLIEHALNKDRQNRSQQPDLPTSS</sequence>
<evidence type="ECO:0000256" key="1">
    <source>
        <dbReference type="ARBA" id="ARBA00004305"/>
    </source>
</evidence>
<dbReference type="FunFam" id="1.10.150.250:FF:000002">
    <property type="entry name" value="Succinate dehydrogenase assembly factor 2, mitochondrial"/>
    <property type="match status" value="1"/>
</dbReference>
<protein>
    <recommendedName>
        <fullName evidence="4">Succinate dehydrogenase assembly factor 2, mitochondrial</fullName>
        <shortName evidence="4">SDH assembly factor 2</shortName>
        <shortName evidence="4">SDHAF2</shortName>
    </recommendedName>
</protein>
<comment type="subcellular location">
    <subcellularLocation>
        <location evidence="1 4">Mitochondrion matrix</location>
    </subcellularLocation>
</comment>
<name>A0A210R1R3_MIZYE</name>
<evidence type="ECO:0000313" key="5">
    <source>
        <dbReference type="EMBL" id="OWF54939.1"/>
    </source>
</evidence>
<proteinExistence type="inferred from homology"/>
<evidence type="ECO:0000313" key="6">
    <source>
        <dbReference type="Proteomes" id="UP000242188"/>
    </source>
</evidence>